<evidence type="ECO:0000313" key="3">
    <source>
        <dbReference type="Proteomes" id="UP001221142"/>
    </source>
</evidence>
<feature type="compositionally biased region" description="Low complexity" evidence="1">
    <location>
        <begin position="120"/>
        <end position="132"/>
    </location>
</feature>
<evidence type="ECO:0000256" key="1">
    <source>
        <dbReference type="SAM" id="MobiDB-lite"/>
    </source>
</evidence>
<comment type="caution">
    <text evidence="2">The sequence shown here is derived from an EMBL/GenBank/DDBJ whole genome shotgun (WGS) entry which is preliminary data.</text>
</comment>
<feature type="compositionally biased region" description="Polar residues" evidence="1">
    <location>
        <begin position="14"/>
        <end position="25"/>
    </location>
</feature>
<proteinExistence type="predicted"/>
<accession>A0AAD7FVP1</accession>
<feature type="region of interest" description="Disordered" evidence="1">
    <location>
        <begin position="1"/>
        <end position="84"/>
    </location>
</feature>
<feature type="compositionally biased region" description="Acidic residues" evidence="1">
    <location>
        <begin position="154"/>
        <end position="165"/>
    </location>
</feature>
<name>A0AAD7FVP1_9AGAR</name>
<feature type="compositionally biased region" description="Basic and acidic residues" evidence="1">
    <location>
        <begin position="166"/>
        <end position="179"/>
    </location>
</feature>
<feature type="compositionally biased region" description="Basic residues" evidence="1">
    <location>
        <begin position="27"/>
        <end position="42"/>
    </location>
</feature>
<feature type="region of interest" description="Disordered" evidence="1">
    <location>
        <begin position="108"/>
        <end position="208"/>
    </location>
</feature>
<gene>
    <name evidence="2" type="ORF">FB45DRAFT_1024224</name>
</gene>
<dbReference type="AlphaFoldDB" id="A0AAD7FVP1"/>
<feature type="compositionally biased region" description="Low complexity" evidence="1">
    <location>
        <begin position="69"/>
        <end position="84"/>
    </location>
</feature>
<dbReference type="EMBL" id="JARKIF010000005">
    <property type="protein sequence ID" value="KAJ7639497.1"/>
    <property type="molecule type" value="Genomic_DNA"/>
</dbReference>
<reference evidence="2" key="1">
    <citation type="submission" date="2023-03" db="EMBL/GenBank/DDBJ databases">
        <title>Massive genome expansion in bonnet fungi (Mycena s.s.) driven by repeated elements and novel gene families across ecological guilds.</title>
        <authorList>
            <consortium name="Lawrence Berkeley National Laboratory"/>
            <person name="Harder C.B."/>
            <person name="Miyauchi S."/>
            <person name="Viragh M."/>
            <person name="Kuo A."/>
            <person name="Thoen E."/>
            <person name="Andreopoulos B."/>
            <person name="Lu D."/>
            <person name="Skrede I."/>
            <person name="Drula E."/>
            <person name="Henrissat B."/>
            <person name="Morin E."/>
            <person name="Kohler A."/>
            <person name="Barry K."/>
            <person name="LaButti K."/>
            <person name="Morin E."/>
            <person name="Salamov A."/>
            <person name="Lipzen A."/>
            <person name="Mereny Z."/>
            <person name="Hegedus B."/>
            <person name="Baldrian P."/>
            <person name="Stursova M."/>
            <person name="Weitz H."/>
            <person name="Taylor A."/>
            <person name="Grigoriev I.V."/>
            <person name="Nagy L.G."/>
            <person name="Martin F."/>
            <person name="Kauserud H."/>
        </authorList>
    </citation>
    <scope>NUCLEOTIDE SEQUENCE</scope>
    <source>
        <strain evidence="2">9284</strain>
    </source>
</reference>
<sequence>MSSTPTTPKAARSPSKTTGTGTVTPRKSPHCKTCGRPRKGHPLRACPVELATSDSEPGSSPGMIKKHTTTTTPTPATPRRSPTKTLPLIAALGALKLDDIDTLALEERDRQEKRARRKSAAAASMSPPVMRSLPSVSTVTGGILDGLTRLVGEGGEEGGEEEEDSSEKREGIVRWREGSGADLASPPNEPLDLDTATPTKKAHSKSKA</sequence>
<organism evidence="2 3">
    <name type="scientific">Roridomyces roridus</name>
    <dbReference type="NCBI Taxonomy" id="1738132"/>
    <lineage>
        <taxon>Eukaryota</taxon>
        <taxon>Fungi</taxon>
        <taxon>Dikarya</taxon>
        <taxon>Basidiomycota</taxon>
        <taxon>Agaricomycotina</taxon>
        <taxon>Agaricomycetes</taxon>
        <taxon>Agaricomycetidae</taxon>
        <taxon>Agaricales</taxon>
        <taxon>Marasmiineae</taxon>
        <taxon>Mycenaceae</taxon>
        <taxon>Roridomyces</taxon>
    </lineage>
</organism>
<keyword evidence="3" id="KW-1185">Reference proteome</keyword>
<dbReference type="Proteomes" id="UP001221142">
    <property type="component" value="Unassembled WGS sequence"/>
</dbReference>
<evidence type="ECO:0000313" key="2">
    <source>
        <dbReference type="EMBL" id="KAJ7639497.1"/>
    </source>
</evidence>
<protein>
    <submittedName>
        <fullName evidence="2">Uncharacterized protein</fullName>
    </submittedName>
</protein>